<dbReference type="HAMAP" id="MF_01270">
    <property type="entry name" value="AnhMurNAc_kinase"/>
    <property type="match status" value="1"/>
</dbReference>
<dbReference type="AlphaFoldDB" id="A0A8F3IGI2"/>
<name>A0A8F3IGI2_9PROT</name>
<dbReference type="Proteomes" id="UP000683551">
    <property type="component" value="Chromosome"/>
</dbReference>
<comment type="function">
    <text evidence="1">Catalyzes the specific phosphorylation of 1,6-anhydro-N-acetylmuramic acid (anhMurNAc) with the simultaneous cleavage of the 1,6-anhydro ring, generating MurNAc-6-P. Is required for the utilization of anhMurNAc either imported from the medium or derived from its own cell wall murein, and thus plays a role in cell wall recycling.</text>
</comment>
<dbReference type="SUPFAM" id="SSF53067">
    <property type="entry name" value="Actin-like ATPase domain"/>
    <property type="match status" value="1"/>
</dbReference>
<comment type="similarity">
    <text evidence="1">Belongs to the anhydro-N-acetylmuramic acid kinase family.</text>
</comment>
<evidence type="ECO:0000313" key="3">
    <source>
        <dbReference type="EMBL" id="QWY76859.1"/>
    </source>
</evidence>
<accession>A0A8F3IGI2</accession>
<evidence type="ECO:0000256" key="1">
    <source>
        <dbReference type="HAMAP-Rule" id="MF_01270"/>
    </source>
</evidence>
<comment type="pathway">
    <text evidence="1">Amino-sugar metabolism; 1,6-anhydro-N-acetylmuramate degradation.</text>
</comment>
<keyword evidence="1" id="KW-0547">Nucleotide-binding</keyword>
<dbReference type="GO" id="GO:0016301">
    <property type="term" value="F:kinase activity"/>
    <property type="evidence" value="ECO:0007669"/>
    <property type="project" value="UniProtKB-KW"/>
</dbReference>
<dbReference type="EC" id="2.7.1.170" evidence="1"/>
<dbReference type="PANTHER" id="PTHR30605">
    <property type="entry name" value="ANHYDRO-N-ACETYLMURAMIC ACID KINASE"/>
    <property type="match status" value="1"/>
</dbReference>
<dbReference type="InterPro" id="IPR043129">
    <property type="entry name" value="ATPase_NBD"/>
</dbReference>
<protein>
    <recommendedName>
        <fullName evidence="1">Anhydro-N-acetylmuramic acid kinase</fullName>
        <ecNumber evidence="1">2.7.1.170</ecNumber>
    </recommendedName>
    <alternativeName>
        <fullName evidence="1">AnhMurNAc kinase</fullName>
    </alternativeName>
</protein>
<dbReference type="PATRIC" id="fig|1789004.3.peg.1834"/>
<sequence length="384" mass="41067">MPYAAVPSPASNNSGSSLYVGLMSGTSLDGIDGVLADFSLPVRPRVLAQAQRSFSVDLRSDLLDLTQPGINELERAAHLSQTLSSLYAEVVHELVQRGGQGNFSVAAVGCHGQTVRHRPEQGFSLQLVNGALLAELTGMTVITDFRSGDIAAGGQGAPLVPAFHEALFRHSSIPRLILNLGGIANLTLLIPGRVTRGYDTGPANLLMDGWIGRCLGQAFDREGGWAAQGHCHPVLLESLLAHPFFQRSAPKSTGREDFSLEWLAEHGEWVFSLPPEDVQATLLELTARSVAAVVQAECREHRGTELYLCGGGALNTQLTKRLRILMPEVRVGRTEDLGVPVQQVEALAFAWLAWARVQGKAGNLPEVTGARHGVVLGALYSPPS</sequence>
<dbReference type="EMBL" id="CP071137">
    <property type="protein sequence ID" value="QWY76859.1"/>
    <property type="molecule type" value="Genomic_DNA"/>
</dbReference>
<keyword evidence="1 2" id="KW-0808">Transferase</keyword>
<evidence type="ECO:0000313" key="4">
    <source>
        <dbReference type="Proteomes" id="UP000075653"/>
    </source>
</evidence>
<dbReference type="EMBL" id="LRRD01000043">
    <property type="protein sequence ID" value="KXW57678.1"/>
    <property type="molecule type" value="Genomic_DNA"/>
</dbReference>
<feature type="binding site" evidence="1">
    <location>
        <begin position="25"/>
        <end position="32"/>
    </location>
    <ligand>
        <name>ATP</name>
        <dbReference type="ChEBI" id="CHEBI:30616"/>
    </ligand>
</feature>
<dbReference type="NCBIfam" id="NF007139">
    <property type="entry name" value="PRK09585.1-3"/>
    <property type="match status" value="1"/>
</dbReference>
<reference evidence="3" key="2">
    <citation type="submission" date="2021-02" db="EMBL/GenBank/DDBJ databases">
        <title>Comparative genomics of Ferrovum myxofaciens strains, predominant extremophile bacteria forming large biofilm stalactites in acid mine ecosystems.</title>
        <authorList>
            <person name="Burkartova K."/>
            <person name="Ridl J."/>
            <person name="Pajer P."/>
            <person name="Falteisek L."/>
        </authorList>
    </citation>
    <scope>NUCLEOTIDE SEQUENCE</scope>
    <source>
        <strain evidence="3">MI1III</strain>
    </source>
</reference>
<reference evidence="2 4" key="1">
    <citation type="submission" date="2016-01" db="EMBL/GenBank/DDBJ databases">
        <title>Genome sequence of the acidophilic iron oxidising Ferrovum strain Z-31.</title>
        <authorList>
            <person name="Poehlein A."/>
            <person name="Ullrich S.R."/>
            <person name="Schloemann M."/>
            <person name="Muehling M."/>
            <person name="Daniel R."/>
        </authorList>
    </citation>
    <scope>NUCLEOTIDE SEQUENCE [LARGE SCALE GENOMIC DNA]</scope>
    <source>
        <strain evidence="2 4">Z-31</strain>
    </source>
</reference>
<dbReference type="UniPathway" id="UPA00544"/>
<dbReference type="GO" id="GO:0005524">
    <property type="term" value="F:ATP binding"/>
    <property type="evidence" value="ECO:0007669"/>
    <property type="project" value="UniProtKB-UniRule"/>
</dbReference>
<dbReference type="Pfam" id="PF03702">
    <property type="entry name" value="AnmK"/>
    <property type="match status" value="1"/>
</dbReference>
<keyword evidence="1" id="KW-0067">ATP-binding</keyword>
<dbReference type="PANTHER" id="PTHR30605:SF0">
    <property type="entry name" value="ANHYDRO-N-ACETYLMURAMIC ACID KINASE"/>
    <property type="match status" value="1"/>
</dbReference>
<dbReference type="Gene3D" id="3.30.420.40">
    <property type="match status" value="2"/>
</dbReference>
<dbReference type="RefSeq" id="WP_082783409.1">
    <property type="nucleotide sequence ID" value="NZ_CP053676.1"/>
</dbReference>
<proteinExistence type="inferred from homology"/>
<keyword evidence="1" id="KW-0119">Carbohydrate metabolism</keyword>
<dbReference type="GO" id="GO:0097175">
    <property type="term" value="P:1,6-anhydro-N-acetyl-beta-muramic acid catabolic process"/>
    <property type="evidence" value="ECO:0007669"/>
    <property type="project" value="UniProtKB-UniRule"/>
</dbReference>
<dbReference type="GeneID" id="301710191"/>
<comment type="catalytic activity">
    <reaction evidence="1">
        <text>1,6-anhydro-N-acetyl-beta-muramate + ATP + H2O = N-acetyl-D-muramate 6-phosphate + ADP + H(+)</text>
        <dbReference type="Rhea" id="RHEA:24952"/>
        <dbReference type="ChEBI" id="CHEBI:15377"/>
        <dbReference type="ChEBI" id="CHEBI:15378"/>
        <dbReference type="ChEBI" id="CHEBI:30616"/>
        <dbReference type="ChEBI" id="CHEBI:58690"/>
        <dbReference type="ChEBI" id="CHEBI:58722"/>
        <dbReference type="ChEBI" id="CHEBI:456216"/>
        <dbReference type="EC" id="2.7.1.170"/>
    </reaction>
</comment>
<dbReference type="Proteomes" id="UP000075653">
    <property type="component" value="Unassembled WGS sequence"/>
</dbReference>
<dbReference type="CDD" id="cd24050">
    <property type="entry name" value="ASKHA_NBD_ANMK"/>
    <property type="match status" value="1"/>
</dbReference>
<dbReference type="GO" id="GO:0006040">
    <property type="term" value="P:amino sugar metabolic process"/>
    <property type="evidence" value="ECO:0007669"/>
    <property type="project" value="InterPro"/>
</dbReference>
<keyword evidence="4" id="KW-1185">Reference proteome</keyword>
<organism evidence="2 4">
    <name type="scientific">Ferrovum myxofaciens</name>
    <dbReference type="NCBI Taxonomy" id="416213"/>
    <lineage>
        <taxon>Bacteria</taxon>
        <taxon>Pseudomonadati</taxon>
        <taxon>Pseudomonadota</taxon>
        <taxon>Betaproteobacteria</taxon>
        <taxon>Ferrovales</taxon>
        <taxon>Ferrovaceae</taxon>
        <taxon>Ferrovum</taxon>
    </lineage>
</organism>
<dbReference type="GO" id="GO:0009254">
    <property type="term" value="P:peptidoglycan turnover"/>
    <property type="evidence" value="ECO:0007669"/>
    <property type="project" value="UniProtKB-UniRule"/>
</dbReference>
<gene>
    <name evidence="1 2" type="primary">anmK</name>
    <name evidence="2" type="ORF">FEMY_17950</name>
    <name evidence="3" type="ORF">JZL65_10230</name>
</gene>
<dbReference type="GO" id="GO:0016773">
    <property type="term" value="F:phosphotransferase activity, alcohol group as acceptor"/>
    <property type="evidence" value="ECO:0007669"/>
    <property type="project" value="UniProtKB-UniRule"/>
</dbReference>
<evidence type="ECO:0000313" key="2">
    <source>
        <dbReference type="EMBL" id="KXW57678.1"/>
    </source>
</evidence>
<comment type="pathway">
    <text evidence="1">Cell wall biogenesis; peptidoglycan recycling.</text>
</comment>
<accession>A0A149VWX3</accession>
<keyword evidence="1 2" id="KW-0418">Kinase</keyword>
<dbReference type="UniPathway" id="UPA00343"/>
<dbReference type="InterPro" id="IPR005338">
    <property type="entry name" value="Anhydro_N_Ac-Mur_kinase"/>
</dbReference>